<dbReference type="AlphaFoldDB" id="A0A2J6PLZ9"/>
<evidence type="ECO:0000259" key="1">
    <source>
        <dbReference type="Pfam" id="PF06985"/>
    </source>
</evidence>
<dbReference type="EMBL" id="KZ613516">
    <property type="protein sequence ID" value="PMD15037.1"/>
    <property type="molecule type" value="Genomic_DNA"/>
</dbReference>
<dbReference type="Pfam" id="PF06985">
    <property type="entry name" value="HET"/>
    <property type="match status" value="1"/>
</dbReference>
<evidence type="ECO:0000313" key="3">
    <source>
        <dbReference type="Proteomes" id="UP000235672"/>
    </source>
</evidence>
<evidence type="ECO:0000313" key="2">
    <source>
        <dbReference type="EMBL" id="PMD15037.1"/>
    </source>
</evidence>
<sequence>MRLLNVFTGKLEEYFGSAIPKYAILSHTWGRDEVTFSDIQNVGNGAQATDTGSSGMETCSEPPIAVTITSTEATRKEDEAPETDARVAVPRARDFVSESQDLALEAQSPIPEPSSPQGPIYEEKRSTEMQNLVMKYKKVKMFYFDKTVQVKQLQDKLKNEPLNKGLLDRIQHFDSDHMYSIEVGSDYERLLSKYKIVKTLYFRRQAQLEFLQKVLERWTSPRTGENVPVAQNPSRQSKAGYKKVRYACEQAISDDYEYVWIDTCCIDKSSSAELSEAIHFMFQWYQNAGVCYAYVEDVQLENFGTSRWFTRGWTLQELLAPAEVIFFGSEWTRLGTKSDLANQIITVTRIDEKALLHQDQLKKKSVAQRMSWASRRETTRLEDAAYCLLGIFGVNMPLLYGEGKNAFFRLQEELWDIR</sequence>
<accession>A0A2J6PLZ9</accession>
<feature type="domain" description="Heterokaryon incompatibility" evidence="1">
    <location>
        <begin position="242"/>
        <end position="297"/>
    </location>
</feature>
<proteinExistence type="predicted"/>
<dbReference type="OrthoDB" id="674604at2759"/>
<protein>
    <recommendedName>
        <fullName evidence="1">Heterokaryon incompatibility domain-containing protein</fullName>
    </recommendedName>
</protein>
<dbReference type="PANTHER" id="PTHR10622:SF10">
    <property type="entry name" value="HET DOMAIN-CONTAINING PROTEIN"/>
    <property type="match status" value="1"/>
</dbReference>
<dbReference type="STRING" id="1745343.A0A2J6PLZ9"/>
<gene>
    <name evidence="2" type="ORF">NA56DRAFT_355959</name>
</gene>
<organism evidence="2 3">
    <name type="scientific">Hyaloscypha hepaticicola</name>
    <dbReference type="NCBI Taxonomy" id="2082293"/>
    <lineage>
        <taxon>Eukaryota</taxon>
        <taxon>Fungi</taxon>
        <taxon>Dikarya</taxon>
        <taxon>Ascomycota</taxon>
        <taxon>Pezizomycotina</taxon>
        <taxon>Leotiomycetes</taxon>
        <taxon>Helotiales</taxon>
        <taxon>Hyaloscyphaceae</taxon>
        <taxon>Hyaloscypha</taxon>
    </lineage>
</organism>
<dbReference type="PANTHER" id="PTHR10622">
    <property type="entry name" value="HET DOMAIN-CONTAINING PROTEIN"/>
    <property type="match status" value="1"/>
</dbReference>
<reference evidence="2 3" key="1">
    <citation type="submission" date="2016-05" db="EMBL/GenBank/DDBJ databases">
        <title>A degradative enzymes factory behind the ericoid mycorrhizal symbiosis.</title>
        <authorList>
            <consortium name="DOE Joint Genome Institute"/>
            <person name="Martino E."/>
            <person name="Morin E."/>
            <person name="Grelet G."/>
            <person name="Kuo A."/>
            <person name="Kohler A."/>
            <person name="Daghino S."/>
            <person name="Barry K."/>
            <person name="Choi C."/>
            <person name="Cichocki N."/>
            <person name="Clum A."/>
            <person name="Copeland A."/>
            <person name="Hainaut M."/>
            <person name="Haridas S."/>
            <person name="Labutti K."/>
            <person name="Lindquist E."/>
            <person name="Lipzen A."/>
            <person name="Khouja H.-R."/>
            <person name="Murat C."/>
            <person name="Ohm R."/>
            <person name="Olson A."/>
            <person name="Spatafora J."/>
            <person name="Veneault-Fourrey C."/>
            <person name="Henrissat B."/>
            <person name="Grigoriev I."/>
            <person name="Martin F."/>
            <person name="Perotto S."/>
        </authorList>
    </citation>
    <scope>NUCLEOTIDE SEQUENCE [LARGE SCALE GENOMIC DNA]</scope>
    <source>
        <strain evidence="2 3">UAMH 7357</strain>
    </source>
</reference>
<name>A0A2J6PLZ9_9HELO</name>
<dbReference type="Proteomes" id="UP000235672">
    <property type="component" value="Unassembled WGS sequence"/>
</dbReference>
<dbReference type="InterPro" id="IPR010730">
    <property type="entry name" value="HET"/>
</dbReference>
<keyword evidence="3" id="KW-1185">Reference proteome</keyword>